<accession>A0ABV6U805</accession>
<evidence type="ECO:0000313" key="1">
    <source>
        <dbReference type="EMBL" id="MFC0864558.1"/>
    </source>
</evidence>
<dbReference type="Proteomes" id="UP001589870">
    <property type="component" value="Unassembled WGS sequence"/>
</dbReference>
<evidence type="ECO:0000313" key="2">
    <source>
        <dbReference type="Proteomes" id="UP001589870"/>
    </source>
</evidence>
<keyword evidence="2" id="KW-1185">Reference proteome</keyword>
<reference evidence="1 2" key="1">
    <citation type="submission" date="2024-09" db="EMBL/GenBank/DDBJ databases">
        <authorList>
            <person name="Sun Q."/>
            <person name="Mori K."/>
        </authorList>
    </citation>
    <scope>NUCLEOTIDE SEQUENCE [LARGE SCALE GENOMIC DNA]</scope>
    <source>
        <strain evidence="1 2">TBRC 1851</strain>
    </source>
</reference>
<dbReference type="EMBL" id="JBHMQT010000043">
    <property type="protein sequence ID" value="MFC0864558.1"/>
    <property type="molecule type" value="Genomic_DNA"/>
</dbReference>
<feature type="non-terminal residue" evidence="1">
    <location>
        <position position="83"/>
    </location>
</feature>
<comment type="caution">
    <text evidence="1">The sequence shown here is derived from an EMBL/GenBank/DDBJ whole genome shotgun (WGS) entry which is preliminary data.</text>
</comment>
<gene>
    <name evidence="1" type="ORF">ACFHYQ_19900</name>
</gene>
<dbReference type="GO" id="GO:0005524">
    <property type="term" value="F:ATP binding"/>
    <property type="evidence" value="ECO:0007669"/>
    <property type="project" value="UniProtKB-KW"/>
</dbReference>
<sequence length="83" mass="8622">MLLRVLGHEYAQAMRRTVALMTTTAIAEGLSYALLVPVLRALLGSTPADARPWLIAFGAAVAVYRNAGQCSGVHAGGEGPRGS</sequence>
<keyword evidence="1" id="KW-0547">Nucleotide-binding</keyword>
<protein>
    <submittedName>
        <fullName evidence="1">ABC transporter ATP-binding protein</fullName>
    </submittedName>
</protein>
<organism evidence="1 2">
    <name type="scientific">Sphaerimonospora cavernae</name>
    <dbReference type="NCBI Taxonomy" id="1740611"/>
    <lineage>
        <taxon>Bacteria</taxon>
        <taxon>Bacillati</taxon>
        <taxon>Actinomycetota</taxon>
        <taxon>Actinomycetes</taxon>
        <taxon>Streptosporangiales</taxon>
        <taxon>Streptosporangiaceae</taxon>
        <taxon>Sphaerimonospora</taxon>
    </lineage>
</organism>
<keyword evidence="1" id="KW-0067">ATP-binding</keyword>
<name>A0ABV6U805_9ACTN</name>
<proteinExistence type="predicted"/>